<name>A0ABW4RUB5_9ACTN</name>
<dbReference type="Gene3D" id="3.10.105.10">
    <property type="entry name" value="Dipeptide-binding Protein, Domain 3"/>
    <property type="match status" value="1"/>
</dbReference>
<dbReference type="InterPro" id="IPR030678">
    <property type="entry name" value="Peptide/Ni-bd"/>
</dbReference>
<dbReference type="Pfam" id="PF00496">
    <property type="entry name" value="SBP_bac_5"/>
    <property type="match status" value="1"/>
</dbReference>
<dbReference type="CDD" id="cd08506">
    <property type="entry name" value="PBP2_clavulanate_OppA2"/>
    <property type="match status" value="1"/>
</dbReference>
<dbReference type="RefSeq" id="WP_343873471.1">
    <property type="nucleotide sequence ID" value="NZ_BAAAIX010000016.1"/>
</dbReference>
<sequence length="555" mass="57884">MDTSTTKLSRRGLLAGGGLGALAPALSACDANGRSTGASSSASASKGGTMTILTSATDVNFDPAKSQSMAVTSLGLVHRRLTSWKITPGGEAEVVPDLATDTGTVSKDGLTWTYTLKDGARMEDGKPVTAAMVKNGLERSFSSTLSGGLGYHKALLADTKGYQGPSGGKHLASIETPDDKTLVFHLEHPYGDWPWIASTPAFAPVPEGADATSYARKPVASGPYRVAEYKQGSSVRLERNAQWSADNDQVRTAMPDVITFSLGQDESVVSQRLIADAGADRNAFGADLVAAAQLAQISSNPSAKGRLATSSAGPLQYLAINTTRITDLDVRKAIALAVDKAAVISALGGELGAVVATTFITPGIPGREEFDLFPTDVDKAKQLLAGKKVPALTLLAQNGAAPSAIAQAVAQSLTEAGLTVNIAPVESDTWTERATQGNGSGYDLAIASWNPDYPSANANLQPLFASSEIGQGGYNISRWSDQAIDAAIRDATENPDAEAAKKQWAAIDRRIAEQVPAVPLAYRRNSFLHGSGVSNFFVEPFPAYPNYLVLGVSAS</sequence>
<dbReference type="PANTHER" id="PTHR30290">
    <property type="entry name" value="PERIPLASMIC BINDING COMPONENT OF ABC TRANSPORTER"/>
    <property type="match status" value="1"/>
</dbReference>
<organism evidence="2 3">
    <name type="scientific">Luteococcus peritonei</name>
    <dbReference type="NCBI Taxonomy" id="88874"/>
    <lineage>
        <taxon>Bacteria</taxon>
        <taxon>Bacillati</taxon>
        <taxon>Actinomycetota</taxon>
        <taxon>Actinomycetes</taxon>
        <taxon>Propionibacteriales</taxon>
        <taxon>Propionibacteriaceae</taxon>
        <taxon>Luteococcus</taxon>
    </lineage>
</organism>
<dbReference type="InterPro" id="IPR039424">
    <property type="entry name" value="SBP_5"/>
</dbReference>
<protein>
    <submittedName>
        <fullName evidence="2">ABC transporter substrate-binding protein</fullName>
    </submittedName>
</protein>
<dbReference type="InterPro" id="IPR000914">
    <property type="entry name" value="SBP_5_dom"/>
</dbReference>
<gene>
    <name evidence="2" type="ORF">ACFSCS_06505</name>
</gene>
<proteinExistence type="predicted"/>
<evidence type="ECO:0000313" key="2">
    <source>
        <dbReference type="EMBL" id="MFD1889840.1"/>
    </source>
</evidence>
<dbReference type="PROSITE" id="PS51257">
    <property type="entry name" value="PROKAR_LIPOPROTEIN"/>
    <property type="match status" value="1"/>
</dbReference>
<dbReference type="PIRSF" id="PIRSF002741">
    <property type="entry name" value="MppA"/>
    <property type="match status" value="1"/>
</dbReference>
<keyword evidence="3" id="KW-1185">Reference proteome</keyword>
<accession>A0ABW4RUB5</accession>
<dbReference type="PANTHER" id="PTHR30290:SF83">
    <property type="entry name" value="ABC TRANSPORTER SUBSTRATE-BINDING PROTEIN"/>
    <property type="match status" value="1"/>
</dbReference>
<reference evidence="3" key="1">
    <citation type="journal article" date="2019" name="Int. J. Syst. Evol. Microbiol.">
        <title>The Global Catalogue of Microorganisms (GCM) 10K type strain sequencing project: providing services to taxonomists for standard genome sequencing and annotation.</title>
        <authorList>
            <consortium name="The Broad Institute Genomics Platform"/>
            <consortium name="The Broad Institute Genome Sequencing Center for Infectious Disease"/>
            <person name="Wu L."/>
            <person name="Ma J."/>
        </authorList>
    </citation>
    <scope>NUCLEOTIDE SEQUENCE [LARGE SCALE GENOMIC DNA]</scope>
    <source>
        <strain evidence="3">CAIM 431</strain>
    </source>
</reference>
<dbReference type="Gene3D" id="3.40.190.10">
    <property type="entry name" value="Periplasmic binding protein-like II"/>
    <property type="match status" value="1"/>
</dbReference>
<dbReference type="PROSITE" id="PS51318">
    <property type="entry name" value="TAT"/>
    <property type="match status" value="1"/>
</dbReference>
<evidence type="ECO:0000259" key="1">
    <source>
        <dbReference type="Pfam" id="PF00496"/>
    </source>
</evidence>
<dbReference type="EMBL" id="JBHUFZ010000015">
    <property type="protein sequence ID" value="MFD1889840.1"/>
    <property type="molecule type" value="Genomic_DNA"/>
</dbReference>
<dbReference type="SUPFAM" id="SSF53850">
    <property type="entry name" value="Periplasmic binding protein-like II"/>
    <property type="match status" value="1"/>
</dbReference>
<dbReference type="InterPro" id="IPR006311">
    <property type="entry name" value="TAT_signal"/>
</dbReference>
<evidence type="ECO:0000313" key="3">
    <source>
        <dbReference type="Proteomes" id="UP001597326"/>
    </source>
</evidence>
<comment type="caution">
    <text evidence="2">The sequence shown here is derived from an EMBL/GenBank/DDBJ whole genome shotgun (WGS) entry which is preliminary data.</text>
</comment>
<dbReference type="Proteomes" id="UP001597326">
    <property type="component" value="Unassembled WGS sequence"/>
</dbReference>
<feature type="domain" description="Solute-binding protein family 5" evidence="1">
    <location>
        <begin position="93"/>
        <end position="469"/>
    </location>
</feature>